<name>X6NHR3_RETFI</name>
<feature type="compositionally biased region" description="Basic and acidic residues" evidence="1">
    <location>
        <begin position="32"/>
        <end position="44"/>
    </location>
</feature>
<dbReference type="EMBL" id="ASPP01008549">
    <property type="protein sequence ID" value="ETO25423.1"/>
    <property type="molecule type" value="Genomic_DNA"/>
</dbReference>
<evidence type="ECO:0000313" key="2">
    <source>
        <dbReference type="EMBL" id="ETO25423.1"/>
    </source>
</evidence>
<comment type="caution">
    <text evidence="2">The sequence shown here is derived from an EMBL/GenBank/DDBJ whole genome shotgun (WGS) entry which is preliminary data.</text>
</comment>
<gene>
    <name evidence="2" type="ORF">RFI_11713</name>
</gene>
<dbReference type="Proteomes" id="UP000023152">
    <property type="component" value="Unassembled WGS sequence"/>
</dbReference>
<sequence>MTETIVVEEPQKENSPQPLSETSISSNLQHTNENEVHVPTEQHENVATNISSSIETNNAQAPLLSDTVKEEAPPDIIPTTSEITQQNEVTENKLAQNNESTDADAQEQEKNSPSKLLQKTVSISKDEVQIIAQEITHYCNIDVCGEQKKGCQREKFTETCVTKNCSEWQTLTKNSELSDEITIEKFLELIEYILQTQATLFVEEHQKSDVADLPIENSGVNVEWNLDISIQQMDNIWKYLDVNNEQKMGYLKFD</sequence>
<evidence type="ECO:0000256" key="1">
    <source>
        <dbReference type="SAM" id="MobiDB-lite"/>
    </source>
</evidence>
<accession>X6NHR3</accession>
<feature type="region of interest" description="Disordered" evidence="1">
    <location>
        <begin position="1"/>
        <end position="67"/>
    </location>
</feature>
<evidence type="ECO:0000313" key="3">
    <source>
        <dbReference type="Proteomes" id="UP000023152"/>
    </source>
</evidence>
<protein>
    <submittedName>
        <fullName evidence="2">Uncharacterized protein</fullName>
    </submittedName>
</protein>
<organism evidence="2 3">
    <name type="scientific">Reticulomyxa filosa</name>
    <dbReference type="NCBI Taxonomy" id="46433"/>
    <lineage>
        <taxon>Eukaryota</taxon>
        <taxon>Sar</taxon>
        <taxon>Rhizaria</taxon>
        <taxon>Retaria</taxon>
        <taxon>Foraminifera</taxon>
        <taxon>Monothalamids</taxon>
        <taxon>Reticulomyxidae</taxon>
        <taxon>Reticulomyxa</taxon>
    </lineage>
</organism>
<feature type="compositionally biased region" description="Polar residues" evidence="1">
    <location>
        <begin position="13"/>
        <end position="31"/>
    </location>
</feature>
<proteinExistence type="predicted"/>
<dbReference type="AlphaFoldDB" id="X6NHR3"/>
<keyword evidence="3" id="KW-1185">Reference proteome</keyword>
<feature type="region of interest" description="Disordered" evidence="1">
    <location>
        <begin position="97"/>
        <end position="116"/>
    </location>
</feature>
<feature type="compositionally biased region" description="Polar residues" evidence="1">
    <location>
        <begin position="45"/>
        <end position="60"/>
    </location>
</feature>
<reference evidence="2 3" key="1">
    <citation type="journal article" date="2013" name="Curr. Biol.">
        <title>The Genome of the Foraminiferan Reticulomyxa filosa.</title>
        <authorList>
            <person name="Glockner G."/>
            <person name="Hulsmann N."/>
            <person name="Schleicher M."/>
            <person name="Noegel A.A."/>
            <person name="Eichinger L."/>
            <person name="Gallinger C."/>
            <person name="Pawlowski J."/>
            <person name="Sierra R."/>
            <person name="Euteneuer U."/>
            <person name="Pillet L."/>
            <person name="Moustafa A."/>
            <person name="Platzer M."/>
            <person name="Groth M."/>
            <person name="Szafranski K."/>
            <person name="Schliwa M."/>
        </authorList>
    </citation>
    <scope>NUCLEOTIDE SEQUENCE [LARGE SCALE GENOMIC DNA]</scope>
</reference>